<accession>A0A0P1AA30</accession>
<feature type="domain" description="Protein kinase" evidence="11">
    <location>
        <begin position="557"/>
        <end position="823"/>
    </location>
</feature>
<evidence type="ECO:0000256" key="10">
    <source>
        <dbReference type="SAM" id="MobiDB-lite"/>
    </source>
</evidence>
<keyword evidence="5 7" id="KW-0067">ATP-binding</keyword>
<dbReference type="GO" id="GO:0005737">
    <property type="term" value="C:cytoplasm"/>
    <property type="evidence" value="ECO:0007669"/>
    <property type="project" value="TreeGrafter"/>
</dbReference>
<comment type="similarity">
    <text evidence="8">Belongs to the PP2C family.</text>
</comment>
<dbReference type="InterPro" id="IPR001932">
    <property type="entry name" value="PPM-type_phosphatase-like_dom"/>
</dbReference>
<dbReference type="InterPro" id="IPR000719">
    <property type="entry name" value="Prot_kinase_dom"/>
</dbReference>
<dbReference type="SMART" id="SM00332">
    <property type="entry name" value="PP2Cc"/>
    <property type="match status" value="1"/>
</dbReference>
<dbReference type="InterPro" id="IPR017441">
    <property type="entry name" value="Protein_kinase_ATP_BS"/>
</dbReference>
<dbReference type="SUPFAM" id="SSF56112">
    <property type="entry name" value="Protein kinase-like (PK-like)"/>
    <property type="match status" value="1"/>
</dbReference>
<dbReference type="GO" id="GO:0046872">
    <property type="term" value="F:metal ion binding"/>
    <property type="evidence" value="ECO:0007669"/>
    <property type="project" value="UniProtKB-KW"/>
</dbReference>
<dbReference type="GO" id="GO:0004721">
    <property type="term" value="F:phosphoprotein phosphatase activity"/>
    <property type="evidence" value="ECO:0007669"/>
    <property type="project" value="UniProtKB-KW"/>
</dbReference>
<evidence type="ECO:0000256" key="3">
    <source>
        <dbReference type="ARBA" id="ARBA00022741"/>
    </source>
</evidence>
<keyword evidence="2" id="KW-0479">Metal-binding</keyword>
<dbReference type="PROSITE" id="PS01032">
    <property type="entry name" value="PPM_1"/>
    <property type="match status" value="1"/>
</dbReference>
<dbReference type="InterPro" id="IPR008271">
    <property type="entry name" value="Ser/Thr_kinase_AS"/>
</dbReference>
<dbReference type="InterPro" id="IPR000222">
    <property type="entry name" value="PP2C_BS"/>
</dbReference>
<dbReference type="Pfam" id="PF00069">
    <property type="entry name" value="Pkinase"/>
    <property type="match status" value="1"/>
</dbReference>
<keyword evidence="14" id="KW-1185">Reference proteome</keyword>
<dbReference type="GO" id="GO:0004674">
    <property type="term" value="F:protein serine/threonine kinase activity"/>
    <property type="evidence" value="ECO:0007669"/>
    <property type="project" value="TreeGrafter"/>
</dbReference>
<dbReference type="GO" id="GO:0016020">
    <property type="term" value="C:membrane"/>
    <property type="evidence" value="ECO:0007669"/>
    <property type="project" value="UniProtKB-SubCell"/>
</dbReference>
<feature type="region of interest" description="Disordered" evidence="10">
    <location>
        <begin position="314"/>
        <end position="343"/>
    </location>
</feature>
<dbReference type="PANTHER" id="PTHR24346:SF77">
    <property type="entry name" value="SERINE THREONINE PROTEIN KINASE"/>
    <property type="match status" value="1"/>
</dbReference>
<keyword evidence="4 8" id="KW-0378">Hydrolase</keyword>
<evidence type="ECO:0000256" key="8">
    <source>
        <dbReference type="RuleBase" id="RU003465"/>
    </source>
</evidence>
<dbReference type="OMA" id="MLKFGNP"/>
<proteinExistence type="inferred from homology"/>
<evidence type="ECO:0000259" key="11">
    <source>
        <dbReference type="PROSITE" id="PS50011"/>
    </source>
</evidence>
<dbReference type="Gene3D" id="1.10.510.10">
    <property type="entry name" value="Transferase(Phosphotransferase) domain 1"/>
    <property type="match status" value="1"/>
</dbReference>
<dbReference type="GO" id="GO:0035556">
    <property type="term" value="P:intracellular signal transduction"/>
    <property type="evidence" value="ECO:0007669"/>
    <property type="project" value="TreeGrafter"/>
</dbReference>
<reference evidence="14" key="1">
    <citation type="submission" date="2014-09" db="EMBL/GenBank/DDBJ databases">
        <authorList>
            <person name="Sharma Rahul"/>
            <person name="Thines Marco"/>
        </authorList>
    </citation>
    <scope>NUCLEOTIDE SEQUENCE [LARGE SCALE GENOMIC DNA]</scope>
</reference>
<feature type="binding site" evidence="7">
    <location>
        <position position="586"/>
    </location>
    <ligand>
        <name>ATP</name>
        <dbReference type="ChEBI" id="CHEBI:30616"/>
    </ligand>
</feature>
<evidence type="ECO:0000313" key="14">
    <source>
        <dbReference type="Proteomes" id="UP000054928"/>
    </source>
</evidence>
<dbReference type="PROSITE" id="PS50011">
    <property type="entry name" value="PROTEIN_KINASE_DOM"/>
    <property type="match status" value="1"/>
</dbReference>
<dbReference type="EMBL" id="CCYD01000261">
    <property type="protein sequence ID" value="CEG37232.1"/>
    <property type="molecule type" value="Genomic_DNA"/>
</dbReference>
<dbReference type="CDD" id="cd00143">
    <property type="entry name" value="PP2Cc"/>
    <property type="match status" value="1"/>
</dbReference>
<sequence>MGCTASKLPLLPPDCVALSIARKGVDGSSDDEREPSKVFGDAEEPADYIANDFKEVGNVKCDYSERNVLDANGSPLKSLIQHSILADTQPEKTDSSSMLRDVSYSMRSSSDHTVTLKVIDEFTQLIRSNATETIWNRDGRQNMAQLAASRLARDLVNDSQQQTYVESLPGRVSSPHPCASKSSILTEYRASQGSISMNDSGLLSATANSRNPGHVLAQDKSCRIFQQSPTSSSEKQTTANLAYESLQKEGSGCIDDSEEDLDEDEEVEEWNLDGGIEVLKPGLKLNDPVEMRNTKAVRMHLSNTDFSMQKNAKVSAAPLPPGNRVFGRQTNSYPQPDVSNSSKDVIYNGDSGGSDEDDGEVFNDYIHDWLASPRASTLIPSLTKSGVGLSNIVTPLKSAHEPSHVSTMANSASIHQRSRHLYGLTIVPPTSDPSSSISGNVATSPLPPRHLPGYCLALGDISPTKRGLPVMGTPSPKKEYPYGSGNNFALTGIPLVVSGEQSPIRSALSPNHSPVAAAIRDTSIVKKKRAEIPQHNLPHPIPKFGDWLNSRTMINNYIILESLGVGGYAEVKLCKEKQSGKLYAMKFINRDVMKKDKLGKQSKLDDIKREIAIMKKLNHPNVLRLYEVMDDPKMNKLFLVLEYMQHGDMLSFQKKKHPLNMLENLRDRDLHCIFLQVILGLAYLHEQKIVHGDIKPQNLLVGDRDIVKIADFGISQSLYGSKQKIMDVAGTPAFMAPEMCSGKEYSGQLADVWALGATVFMLKFGNPPFVAKSAMVMFERIQNDPLVFPGAIDPLLAHLLKGMLTKSPLERMTLLDVMIHPWVTKNEKHSLALDAIYHPSRPITVSTDEIERAVGADHIAIVLNIHKQMYQRLEHARENLSEKKKLKTTDWNVGQSPKAVNAKNAARTNRVFIASSEMVAGVVESSIAGERKVLSSEEIDYRSQMFSRKKASNKNALEPIHKGGNYNCAVALSHHLINSGNDGVDDDGVSDDDELAVSQSPQLLDELLLTTLSMPPLASDTSPLLVNKNDSSNKGAISTATVTQDPPLNVYECRDDPHFYGESSALALSYGVSSLKGRRNTQEDRWVVIPSIATVFACRDGEISQWAKEAAYVGLYDGHGGEECANILHEQLHTWIFKAQDVPLLSVKDLQDCFESLDVSVCDYLVHKDDLSGSTATALVLRPAANGNIHLTIAHVGDCRLVLGKCDGSVVELTLDHRLTVDVERERILKLGGHVVNNRVNGVMAITRAFGDLEFKGLLDATRGASRSRHSFGDAGIEKVPSLLTAKPDVINLDLNRQEDEFLLLACDGLWDVMTSEEAISIFRDRLRLHKDLQLAAHELAQEGIRRYSNDNVTVIAISLKSPVSLF</sequence>
<dbReference type="SUPFAM" id="SSF81606">
    <property type="entry name" value="PP2C-like"/>
    <property type="match status" value="1"/>
</dbReference>
<dbReference type="PROSITE" id="PS00108">
    <property type="entry name" value="PROTEIN_KINASE_ST"/>
    <property type="match status" value="1"/>
</dbReference>
<evidence type="ECO:0000256" key="6">
    <source>
        <dbReference type="ARBA" id="ARBA00022912"/>
    </source>
</evidence>
<dbReference type="PROSITE" id="PS51746">
    <property type="entry name" value="PPM_2"/>
    <property type="match status" value="1"/>
</dbReference>
<organism evidence="13 14">
    <name type="scientific">Plasmopara halstedii</name>
    <name type="common">Downy mildew of sunflower</name>
    <dbReference type="NCBI Taxonomy" id="4781"/>
    <lineage>
        <taxon>Eukaryota</taxon>
        <taxon>Sar</taxon>
        <taxon>Stramenopiles</taxon>
        <taxon>Oomycota</taxon>
        <taxon>Peronosporomycetes</taxon>
        <taxon>Peronosporales</taxon>
        <taxon>Peronosporaceae</taxon>
        <taxon>Plasmopara</taxon>
    </lineage>
</organism>
<protein>
    <submittedName>
        <fullName evidence="13">Camkk camkk-meta protein kinase</fullName>
    </submittedName>
</protein>
<dbReference type="CDD" id="cd14008">
    <property type="entry name" value="STKc_LKB1_CaMKK"/>
    <property type="match status" value="1"/>
</dbReference>
<comment type="subcellular location">
    <subcellularLocation>
        <location evidence="1">Membrane</location>
        <topology evidence="1">Peripheral membrane protein</topology>
    </subcellularLocation>
</comment>
<keyword evidence="9" id="KW-0175">Coiled coil</keyword>
<dbReference type="SMART" id="SM00220">
    <property type="entry name" value="S_TKc"/>
    <property type="match status" value="1"/>
</dbReference>
<dbReference type="FunFam" id="3.30.200.20:FF:000042">
    <property type="entry name" value="Aurora kinase A"/>
    <property type="match status" value="1"/>
</dbReference>
<dbReference type="RefSeq" id="XP_024573601.1">
    <property type="nucleotide sequence ID" value="XM_024722534.1"/>
</dbReference>
<keyword evidence="3 7" id="KW-0547">Nucleotide-binding</keyword>
<dbReference type="STRING" id="4781.A0A0P1AA30"/>
<keyword evidence="6 8" id="KW-0904">Protein phosphatase</keyword>
<keyword evidence="13" id="KW-0418">Kinase</keyword>
<dbReference type="InterPro" id="IPR011009">
    <property type="entry name" value="Kinase-like_dom_sf"/>
</dbReference>
<dbReference type="PROSITE" id="PS00107">
    <property type="entry name" value="PROTEIN_KINASE_ATP"/>
    <property type="match status" value="1"/>
</dbReference>
<dbReference type="OrthoDB" id="68483at2759"/>
<dbReference type="GeneID" id="36399729"/>
<feature type="compositionally biased region" description="Polar residues" evidence="10">
    <location>
        <begin position="328"/>
        <end position="343"/>
    </location>
</feature>
<dbReference type="GO" id="GO:0005524">
    <property type="term" value="F:ATP binding"/>
    <property type="evidence" value="ECO:0007669"/>
    <property type="project" value="UniProtKB-UniRule"/>
</dbReference>
<dbReference type="Proteomes" id="UP000054928">
    <property type="component" value="Unassembled WGS sequence"/>
</dbReference>
<evidence type="ECO:0000256" key="7">
    <source>
        <dbReference type="PROSITE-ProRule" id="PRU10141"/>
    </source>
</evidence>
<feature type="domain" description="PPM-type phosphatase" evidence="12">
    <location>
        <begin position="1069"/>
        <end position="1360"/>
    </location>
</feature>
<evidence type="ECO:0000256" key="9">
    <source>
        <dbReference type="SAM" id="Coils"/>
    </source>
</evidence>
<dbReference type="InterPro" id="IPR036457">
    <property type="entry name" value="PPM-type-like_dom_sf"/>
</dbReference>
<evidence type="ECO:0000256" key="5">
    <source>
        <dbReference type="ARBA" id="ARBA00022840"/>
    </source>
</evidence>
<evidence type="ECO:0000256" key="1">
    <source>
        <dbReference type="ARBA" id="ARBA00004170"/>
    </source>
</evidence>
<evidence type="ECO:0000256" key="4">
    <source>
        <dbReference type="ARBA" id="ARBA00022801"/>
    </source>
</evidence>
<evidence type="ECO:0000313" key="13">
    <source>
        <dbReference type="EMBL" id="CEG37232.1"/>
    </source>
</evidence>
<dbReference type="PANTHER" id="PTHR24346">
    <property type="entry name" value="MAP/MICROTUBULE AFFINITY-REGULATING KINASE"/>
    <property type="match status" value="1"/>
</dbReference>
<evidence type="ECO:0000256" key="2">
    <source>
        <dbReference type="ARBA" id="ARBA00022723"/>
    </source>
</evidence>
<feature type="coiled-coil region" evidence="9">
    <location>
        <begin position="863"/>
        <end position="890"/>
    </location>
</feature>
<dbReference type="FunFam" id="1.10.510.10:FF:000571">
    <property type="entry name" value="Maternal embryonic leucine zipper kinase"/>
    <property type="match status" value="1"/>
</dbReference>
<keyword evidence="13" id="KW-0808">Transferase</keyword>
<name>A0A0P1AA30_PLAHL</name>
<dbReference type="Gene3D" id="3.60.40.10">
    <property type="entry name" value="PPM-type phosphatase domain"/>
    <property type="match status" value="1"/>
</dbReference>
<dbReference type="Pfam" id="PF00481">
    <property type="entry name" value="PP2C"/>
    <property type="match status" value="1"/>
</dbReference>
<evidence type="ECO:0000259" key="12">
    <source>
        <dbReference type="PROSITE" id="PS51746"/>
    </source>
</evidence>